<dbReference type="RefSeq" id="WP_107817251.1">
    <property type="nucleotide sequence ID" value="NZ_QAOH01000011.1"/>
</dbReference>
<evidence type="ECO:0000313" key="6">
    <source>
        <dbReference type="EMBL" id="PTQ69756.1"/>
    </source>
</evidence>
<comment type="caution">
    <text evidence="6">The sequence shown here is derived from an EMBL/GenBank/DDBJ whole genome shotgun (WGS) entry which is preliminary data.</text>
</comment>
<feature type="chain" id="PRO_5015691785" evidence="4">
    <location>
        <begin position="27"/>
        <end position="168"/>
    </location>
</feature>
<evidence type="ECO:0000256" key="4">
    <source>
        <dbReference type="SAM" id="SignalP"/>
    </source>
</evidence>
<dbReference type="EMBL" id="QAOH01000011">
    <property type="protein sequence ID" value="PTQ69756.1"/>
    <property type="molecule type" value="Genomic_DNA"/>
</dbReference>
<proteinExistence type="predicted"/>
<evidence type="ECO:0000256" key="2">
    <source>
        <dbReference type="ARBA" id="ARBA00022729"/>
    </source>
</evidence>
<accession>A0A2T5HDX0</accession>
<sequence>MSIIRTLSLSCALAFALSLPSLPVMAQGTQIAFGGLKHDSALPVEITSDQLSVDQNTGKAIFTGNVVIGQGTMRLAAKTVEVIYGSDTSQIARLLASGGVTITNAGEAAEAQNAEYNLESGTVTLTGNVLLTQGNSVMSGERMVIDLNTGTGRMDGRVKTILQSGKDQ</sequence>
<dbReference type="PANTHER" id="PTHR36504">
    <property type="entry name" value="LIPOPOLYSACCHARIDE EXPORT SYSTEM PROTEIN LPTA"/>
    <property type="match status" value="1"/>
</dbReference>
<dbReference type="GO" id="GO:0009279">
    <property type="term" value="C:cell outer membrane"/>
    <property type="evidence" value="ECO:0007669"/>
    <property type="project" value="TreeGrafter"/>
</dbReference>
<dbReference type="GO" id="GO:0017089">
    <property type="term" value="F:glycolipid transfer activity"/>
    <property type="evidence" value="ECO:0007669"/>
    <property type="project" value="TreeGrafter"/>
</dbReference>
<dbReference type="InterPro" id="IPR005653">
    <property type="entry name" value="OstA-like_N"/>
</dbReference>
<evidence type="ECO:0000313" key="7">
    <source>
        <dbReference type="Proteomes" id="UP000244077"/>
    </source>
</evidence>
<gene>
    <name evidence="6" type="ORF">C8N42_111105</name>
</gene>
<dbReference type="Proteomes" id="UP000244077">
    <property type="component" value="Unassembled WGS sequence"/>
</dbReference>
<keyword evidence="1" id="KW-0813">Transport</keyword>
<dbReference type="InterPro" id="IPR052037">
    <property type="entry name" value="LPS_export_LptA"/>
</dbReference>
<dbReference type="Gene3D" id="2.60.450.10">
    <property type="entry name" value="Lipopolysaccharide (LPS) transport protein A like domain"/>
    <property type="match status" value="1"/>
</dbReference>
<protein>
    <submittedName>
        <fullName evidence="6">Lipopolysaccharide export system protein LptA</fullName>
    </submittedName>
</protein>
<evidence type="ECO:0000259" key="5">
    <source>
        <dbReference type="Pfam" id="PF03968"/>
    </source>
</evidence>
<evidence type="ECO:0000256" key="1">
    <source>
        <dbReference type="ARBA" id="ARBA00022448"/>
    </source>
</evidence>
<feature type="domain" description="Organic solvent tolerance-like N-terminal" evidence="5">
    <location>
        <begin position="45"/>
        <end position="150"/>
    </location>
</feature>
<dbReference type="InterPro" id="IPR014340">
    <property type="entry name" value="LptA"/>
</dbReference>
<dbReference type="GO" id="GO:0001530">
    <property type="term" value="F:lipopolysaccharide binding"/>
    <property type="evidence" value="ECO:0007669"/>
    <property type="project" value="InterPro"/>
</dbReference>
<reference evidence="6 7" key="1">
    <citation type="submission" date="2018-04" db="EMBL/GenBank/DDBJ databases">
        <title>Genomic Encyclopedia of Archaeal and Bacterial Type Strains, Phase II (KMG-II): from individual species to whole genera.</title>
        <authorList>
            <person name="Goeker M."/>
        </authorList>
    </citation>
    <scope>NUCLEOTIDE SEQUENCE [LARGE SCALE GENOMIC DNA]</scope>
    <source>
        <strain evidence="6 7">DSM 100434</strain>
    </source>
</reference>
<feature type="signal peptide" evidence="4">
    <location>
        <begin position="1"/>
        <end position="26"/>
    </location>
</feature>
<dbReference type="GO" id="GO:0030288">
    <property type="term" value="C:outer membrane-bounded periplasmic space"/>
    <property type="evidence" value="ECO:0007669"/>
    <property type="project" value="TreeGrafter"/>
</dbReference>
<dbReference type="Pfam" id="PF03968">
    <property type="entry name" value="LptD_N"/>
    <property type="match status" value="1"/>
</dbReference>
<dbReference type="AlphaFoldDB" id="A0A2T5HDX0"/>
<keyword evidence="3" id="KW-0574">Periplasm</keyword>
<dbReference type="OrthoDB" id="9811926at2"/>
<dbReference type="GO" id="GO:0015920">
    <property type="term" value="P:lipopolysaccharide transport"/>
    <property type="evidence" value="ECO:0007669"/>
    <property type="project" value="InterPro"/>
</dbReference>
<keyword evidence="7" id="KW-1185">Reference proteome</keyword>
<name>A0A2T5HDX0_9RHOB</name>
<dbReference type="NCBIfam" id="TIGR03002">
    <property type="entry name" value="outer_YhbN_LptA"/>
    <property type="match status" value="1"/>
</dbReference>
<evidence type="ECO:0000256" key="3">
    <source>
        <dbReference type="ARBA" id="ARBA00022764"/>
    </source>
</evidence>
<keyword evidence="2 4" id="KW-0732">Signal</keyword>
<organism evidence="6 7">
    <name type="scientific">Celeribacter persicus</name>
    <dbReference type="NCBI Taxonomy" id="1651082"/>
    <lineage>
        <taxon>Bacteria</taxon>
        <taxon>Pseudomonadati</taxon>
        <taxon>Pseudomonadota</taxon>
        <taxon>Alphaproteobacteria</taxon>
        <taxon>Rhodobacterales</taxon>
        <taxon>Roseobacteraceae</taxon>
        <taxon>Celeribacter</taxon>
    </lineage>
</organism>
<dbReference type="PANTHER" id="PTHR36504:SF1">
    <property type="entry name" value="LIPOPOLYSACCHARIDE EXPORT SYSTEM PROTEIN LPTA"/>
    <property type="match status" value="1"/>
</dbReference>